<evidence type="ECO:0000313" key="1">
    <source>
        <dbReference type="EMBL" id="BAN00834.1"/>
    </source>
</evidence>
<dbReference type="KEGG" id="aym:YM304_05200"/>
<evidence type="ECO:0000313" key="2">
    <source>
        <dbReference type="Proteomes" id="UP000011863"/>
    </source>
</evidence>
<dbReference type="OrthoDB" id="2375018at2"/>
<protein>
    <recommendedName>
        <fullName evidence="3">SnoaL-like domain-containing protein</fullName>
    </recommendedName>
</protein>
<dbReference type="RefSeq" id="WP_015440082.1">
    <property type="nucleotide sequence ID" value="NC_020520.1"/>
</dbReference>
<dbReference type="Proteomes" id="UP000011863">
    <property type="component" value="Chromosome"/>
</dbReference>
<keyword evidence="2" id="KW-1185">Reference proteome</keyword>
<dbReference type="AlphaFoldDB" id="A0A6C7DW14"/>
<organism evidence="1 2">
    <name type="scientific">Ilumatobacter coccineus (strain NBRC 103263 / KCTC 29153 / YM16-304)</name>
    <dbReference type="NCBI Taxonomy" id="1313172"/>
    <lineage>
        <taxon>Bacteria</taxon>
        <taxon>Bacillati</taxon>
        <taxon>Actinomycetota</taxon>
        <taxon>Acidimicrobiia</taxon>
        <taxon>Acidimicrobiales</taxon>
        <taxon>Ilumatobacteraceae</taxon>
        <taxon>Ilumatobacter</taxon>
    </lineage>
</organism>
<accession>A0A6C7DW14</accession>
<sequence>MTKLEITMLTRAADELLAVTENPLHRQILENYRRHAILEVTGNWQQIFTPEMTVEHPVYRVNGGGMSMTLDGLDQVQAFYQGLSATETTVMVLEDENIAVADWGFASEAIFHTYVTGAAAAASFARGEGGFDADPERFYVNRRRLAMIWPYDERGRMIGEHVYVHDDDSATVEVPQSDFITFDEACEQLLPTLRPLPAYEPVS</sequence>
<evidence type="ECO:0008006" key="3">
    <source>
        <dbReference type="Google" id="ProtNLM"/>
    </source>
</evidence>
<reference evidence="1 2" key="1">
    <citation type="journal article" date="2013" name="Int. J. Syst. Evol. Microbiol.">
        <title>Ilumatobacter nonamiense sp. nov. and Ilumatobacter coccineum sp. nov., isolated from seashore sand.</title>
        <authorList>
            <person name="Matsumoto A."/>
            <person name="Kasai H."/>
            <person name="Matsuo Y."/>
            <person name="Shizuri Y."/>
            <person name="Ichikawa N."/>
            <person name="Fujita N."/>
            <person name="Omura S."/>
            <person name="Takahashi Y."/>
        </authorList>
    </citation>
    <scope>NUCLEOTIDE SEQUENCE [LARGE SCALE GENOMIC DNA]</scope>
    <source>
        <strain evidence="2">NBRC 103263 / KCTC 29153 / YM16-304</strain>
    </source>
</reference>
<dbReference type="EMBL" id="AP012057">
    <property type="protein sequence ID" value="BAN00834.1"/>
    <property type="molecule type" value="Genomic_DNA"/>
</dbReference>
<proteinExistence type="predicted"/>
<gene>
    <name evidence="1" type="ORF">YM304_05200</name>
</gene>
<name>A0A6C7DW14_ILUCY</name>